<feature type="signal peptide" evidence="1">
    <location>
        <begin position="1"/>
        <end position="20"/>
    </location>
</feature>
<dbReference type="OrthoDB" id="357689at2"/>
<organism evidence="2 4">
    <name type="scientific">Treponema phagedenis</name>
    <dbReference type="NCBI Taxonomy" id="162"/>
    <lineage>
        <taxon>Bacteria</taxon>
        <taxon>Pseudomonadati</taxon>
        <taxon>Spirochaetota</taxon>
        <taxon>Spirochaetia</taxon>
        <taxon>Spirochaetales</taxon>
        <taxon>Treponemataceae</taxon>
        <taxon>Treponema</taxon>
    </lineage>
</organism>
<proteinExistence type="predicted"/>
<evidence type="ECO:0000313" key="2">
    <source>
        <dbReference type="EMBL" id="CEM61380.1"/>
    </source>
</evidence>
<accession>A0A0B7GWM5</accession>
<name>A0A0B7GWM5_TREPH</name>
<gene>
    <name evidence="3" type="ORF">FUT82_13940</name>
    <name evidence="2" type="ORF">TPHV1_180045</name>
</gene>
<dbReference type="PROSITE" id="PS51257">
    <property type="entry name" value="PROKAR_LIPOPROTEIN"/>
    <property type="match status" value="1"/>
</dbReference>
<dbReference type="AlphaFoldDB" id="A0A0B7GWM5"/>
<keyword evidence="1" id="KW-0732">Signal</keyword>
<evidence type="ECO:0000313" key="4">
    <source>
        <dbReference type="Proteomes" id="UP000042527"/>
    </source>
</evidence>
<evidence type="ECO:0000313" key="3">
    <source>
        <dbReference type="EMBL" id="QEJ98980.1"/>
    </source>
</evidence>
<reference evidence="4" key="1">
    <citation type="submission" date="2015-01" db="EMBL/GenBank/DDBJ databases">
        <authorList>
            <person name="Manzoor Shahid"/>
            <person name="Zubair Saima"/>
        </authorList>
    </citation>
    <scope>NUCLEOTIDE SEQUENCE [LARGE SCALE GENOMIC DNA]</scope>
    <source>
        <strain evidence="4">V1</strain>
    </source>
</reference>
<dbReference type="Proteomes" id="UP000042527">
    <property type="component" value="Unassembled WGS sequence"/>
</dbReference>
<dbReference type="EMBL" id="CDNC01000010">
    <property type="protein sequence ID" value="CEM61380.1"/>
    <property type="molecule type" value="Genomic_DNA"/>
</dbReference>
<reference evidence="2" key="2">
    <citation type="submission" date="2015-01" db="EMBL/GenBank/DDBJ databases">
        <authorList>
            <person name="Xiang T."/>
            <person name="Song Y."/>
            <person name="Huang L."/>
            <person name="Wang B."/>
            <person name="Wu P."/>
        </authorList>
    </citation>
    <scope>NUCLEOTIDE SEQUENCE [LARGE SCALE GENOMIC DNA]</scope>
    <source>
        <strain evidence="2">V1</strain>
    </source>
</reference>
<evidence type="ECO:0008006" key="6">
    <source>
        <dbReference type="Google" id="ProtNLM"/>
    </source>
</evidence>
<sequence>MKHKIIFAFICVAGIFSSCASTKKEKLAEPNYPMQKLGAIRANTVNRVNKQLSPKVFSFLFIPTTNLVQMHHKFMGDNIWVDLTAEGRAAMIEAMNKYIEEYEAKKLTKENDKKKAYFGKADMLVTWGVLGGAHEAMPTVRFEYQFITPKRPYFIIGNATTASSDGNNCPAMRMAFSPAQCKQVIEYLKQENIDAMMEAVKADFDKFDIDDTDKTFEELENQSEANSAEPDVEEGF</sequence>
<dbReference type="RefSeq" id="WP_024752199.1">
    <property type="nucleotide sequence ID" value="NZ_CDNC01000010.1"/>
</dbReference>
<keyword evidence="4" id="KW-1185">Reference proteome</keyword>
<dbReference type="EMBL" id="CP042817">
    <property type="protein sequence ID" value="QEJ98980.1"/>
    <property type="molecule type" value="Genomic_DNA"/>
</dbReference>
<reference evidence="3 5" key="3">
    <citation type="submission" date="2019-08" db="EMBL/GenBank/DDBJ databases">
        <authorList>
            <person name="Kuhnert P."/>
        </authorList>
    </citation>
    <scope>NUCLEOTIDE SEQUENCE [LARGE SCALE GENOMIC DNA]</scope>
    <source>
        <strain evidence="3 5">B36.5</strain>
    </source>
</reference>
<dbReference type="GeneID" id="57752333"/>
<evidence type="ECO:0000313" key="5">
    <source>
        <dbReference type="Proteomes" id="UP000323594"/>
    </source>
</evidence>
<feature type="chain" id="PRO_5041521804" description="Lipoprotein" evidence="1">
    <location>
        <begin position="21"/>
        <end position="236"/>
    </location>
</feature>
<protein>
    <recommendedName>
        <fullName evidence="6">Lipoprotein</fullName>
    </recommendedName>
</protein>
<evidence type="ECO:0000256" key="1">
    <source>
        <dbReference type="SAM" id="SignalP"/>
    </source>
</evidence>
<dbReference type="Proteomes" id="UP000323594">
    <property type="component" value="Chromosome"/>
</dbReference>